<evidence type="ECO:0000313" key="4">
    <source>
        <dbReference type="EMBL" id="CAK8694593.1"/>
    </source>
</evidence>
<dbReference type="InterPro" id="IPR010569">
    <property type="entry name" value="Myotubularin-like_Pase_dom"/>
</dbReference>
<name>A0ABP0GU42_CLALP</name>
<reference evidence="4 5" key="1">
    <citation type="submission" date="2024-02" db="EMBL/GenBank/DDBJ databases">
        <authorList>
            <person name="Daric V."/>
            <person name="Darras S."/>
        </authorList>
    </citation>
    <scope>NUCLEOTIDE SEQUENCE [LARGE SCALE GENOMIC DNA]</scope>
</reference>
<evidence type="ECO:0000256" key="1">
    <source>
        <dbReference type="ARBA" id="ARBA00007471"/>
    </source>
</evidence>
<dbReference type="EMBL" id="CAWYQH010000141">
    <property type="protein sequence ID" value="CAK8694593.1"/>
    <property type="molecule type" value="Genomic_DNA"/>
</dbReference>
<dbReference type="InterPro" id="IPR029021">
    <property type="entry name" value="Prot-tyrosine_phosphatase-like"/>
</dbReference>
<dbReference type="CDD" id="cd14537">
    <property type="entry name" value="PTP-MTMR10-like"/>
    <property type="match status" value="1"/>
</dbReference>
<dbReference type="Pfam" id="PF12578">
    <property type="entry name" value="3-PAP"/>
    <property type="match status" value="1"/>
</dbReference>
<feature type="region of interest" description="Disordered" evidence="2">
    <location>
        <begin position="854"/>
        <end position="933"/>
    </location>
</feature>
<accession>A0ABP0GU42</accession>
<dbReference type="SUPFAM" id="SSF52799">
    <property type="entry name" value="(Phosphotyrosine protein) phosphatases II"/>
    <property type="match status" value="1"/>
</dbReference>
<feature type="region of interest" description="Disordered" evidence="2">
    <location>
        <begin position="660"/>
        <end position="686"/>
    </location>
</feature>
<protein>
    <recommendedName>
        <fullName evidence="3">Myotubularin phosphatase domain-containing protein</fullName>
    </recommendedName>
</protein>
<dbReference type="Gene3D" id="2.30.29.30">
    <property type="entry name" value="Pleckstrin-homology domain (PH domain)/Phosphotyrosine-binding domain (PTB)"/>
    <property type="match status" value="1"/>
</dbReference>
<dbReference type="Pfam" id="PF06602">
    <property type="entry name" value="Myotub-related"/>
    <property type="match status" value="2"/>
</dbReference>
<proteinExistence type="inferred from homology"/>
<comment type="similarity">
    <text evidence="1">Belongs to the protein-tyrosine phosphatase family. Non-receptor class myotubularin subfamily.</text>
</comment>
<dbReference type="InterPro" id="IPR011993">
    <property type="entry name" value="PH-like_dom_sf"/>
</dbReference>
<dbReference type="PANTHER" id="PTHR10807">
    <property type="entry name" value="MYOTUBULARIN-RELATED"/>
    <property type="match status" value="1"/>
</dbReference>
<dbReference type="InterPro" id="IPR030564">
    <property type="entry name" value="Myotubularin"/>
</dbReference>
<evidence type="ECO:0000259" key="3">
    <source>
        <dbReference type="PROSITE" id="PS51339"/>
    </source>
</evidence>
<comment type="caution">
    <text evidence="4">The sequence shown here is derived from an EMBL/GenBank/DDBJ whole genome shotgun (WGS) entry which is preliminary data.</text>
</comment>
<feature type="domain" description="Myotubularin phosphatase" evidence="3">
    <location>
        <begin position="196"/>
        <end position="732"/>
    </location>
</feature>
<dbReference type="Proteomes" id="UP001642483">
    <property type="component" value="Unassembled WGS sequence"/>
</dbReference>
<dbReference type="InterPro" id="IPR022587">
    <property type="entry name" value="MTMR12-like_C"/>
</dbReference>
<dbReference type="PROSITE" id="PS51339">
    <property type="entry name" value="PPASE_MYOTUBULARIN"/>
    <property type="match status" value="1"/>
</dbReference>
<feature type="compositionally biased region" description="Basic residues" evidence="2">
    <location>
        <begin position="660"/>
        <end position="673"/>
    </location>
</feature>
<feature type="compositionally biased region" description="Polar residues" evidence="2">
    <location>
        <begin position="881"/>
        <end position="894"/>
    </location>
</feature>
<gene>
    <name evidence="4" type="ORF">CVLEPA_LOCUS27954</name>
</gene>
<dbReference type="SUPFAM" id="SSF50729">
    <property type="entry name" value="PH domain-like"/>
    <property type="match status" value="1"/>
</dbReference>
<dbReference type="PANTHER" id="PTHR10807:SF110">
    <property type="entry name" value="FI17948P1"/>
    <property type="match status" value="1"/>
</dbReference>
<evidence type="ECO:0000313" key="5">
    <source>
        <dbReference type="Proteomes" id="UP001642483"/>
    </source>
</evidence>
<feature type="compositionally biased region" description="Polar residues" evidence="2">
    <location>
        <begin position="864"/>
        <end position="873"/>
    </location>
</feature>
<organism evidence="4 5">
    <name type="scientific">Clavelina lepadiformis</name>
    <name type="common">Light-bulb sea squirt</name>
    <name type="synonym">Ascidia lepadiformis</name>
    <dbReference type="NCBI Taxonomy" id="159417"/>
    <lineage>
        <taxon>Eukaryota</taxon>
        <taxon>Metazoa</taxon>
        <taxon>Chordata</taxon>
        <taxon>Tunicata</taxon>
        <taxon>Ascidiacea</taxon>
        <taxon>Aplousobranchia</taxon>
        <taxon>Clavelinidae</taxon>
        <taxon>Clavelina</taxon>
    </lineage>
</organism>
<sequence>MSSFTSYVSQAEEENRREKKLSLAYDKIYGRPDEEVNEKLLPGEIAISVAKQVIKYCVHDDPSKGVSGTLICTNFRLIFISPDKPESDLTELRSRFLGKQDISLSGIDSINVEYSNSKQKKLVPSSNIKDGIKRLEIHCKNFRISAFNFKFTMAPEGKGVVTAILHHAYPANVNLLFAFDYDPGKDFNEDCTIPLFRNYRDWQVKLEEHNMELTWRVSSVNQNFTTSETMGEFLVVPITLTDNELRETANQYYNNRLPAWCWSSPTGCTLTRSAELRSETEFVAAEKKFYSAIQKAGPNGSQLKIIDLSELCPTHSQLQQSFTKLKNNCTPATEEDYWHSDSAWILSLHHCKWLQHISTVLNVASEAAKCLVERNQNVMIREQSGIDLSPAVTSLVQVMVDPVCRTLDGFQALVQREWVVGGYPFLVRLGHLNQPMKQKTVNSVITATVSDTTEPAQKMSPVFLFFLDCVWQLMRQHPSAFEFSSTFLTVLYDGTRVPIFDTFIFNNERHRQRSIKASERCLKNSSWETLPIWNWHMQFDKNDMKLFNNPLYRVQLSGLHTLCDSVLSPPGCKKSRVNLPLRLDISMDSLGIENSNSSLPSPSSFPDLRKKSLPMNSFNQSLLDVPLRNSSASEELQLHYNSQTGVMAILGTETPENDKKKKIGWSLRRKRSGKEKESIDPESSSSDAIPAEFYHCTMQDLTRPPAAVQVKQDQIIYPQCGVANMRLWNACYLRWIAWSQLFGGGPSSIYQQESLLYDEIYALHYKVLELKKQLNIIKTNHLNSSVSSDESGMYFCHSPAPEKNQTAALDPPDTPIFLPNFYPYSPIKDINRKSVLGSPLTNFLRSSSLFSFGSRNRNKHTRSQSDFSHASTNQEKKLSVAPTSMVTSSSSDNLQEAVGGHSSIRAKPPKKALMPPNKPLVPPKEAISYVSSV</sequence>
<evidence type="ECO:0000256" key="2">
    <source>
        <dbReference type="SAM" id="MobiDB-lite"/>
    </source>
</evidence>
<keyword evidence="5" id="KW-1185">Reference proteome</keyword>